<evidence type="ECO:0000256" key="5">
    <source>
        <dbReference type="ARBA" id="ARBA00022725"/>
    </source>
</evidence>
<dbReference type="SUPFAM" id="SSF81321">
    <property type="entry name" value="Family A G protein-coupled receptor-like"/>
    <property type="match status" value="1"/>
</dbReference>
<sequence length="328" mass="37120">MQDIQKHNFSYNIFIFSGFPGFLEKRQLLFILFSLLFIWAVGANSVIIHTIRTEHTLQSPMYILIGTIAVIDLVIPMTFAPKMLLGFLFDWNEISLVGCLVQMCFVHLTTSFQSTVLLEMALDRYVAICNPLRYNDYINNSTLMKMFVAVVIRNSIFIIIFTVAAGYLTFCMSNVIENCYCDHMSLVSLACENTLKNNIMGLVAIFFITVVDLLFICFSYFKIFHAVLKAISGKAREKAIHTCSTHLIVIIVGYLLTLCSYLAYRVKNSISTDAHILVNVLCGILLSCFNPVIYGVRTKEIRKLIVWKMKGGKISSVSLTAQEITTEK</sequence>
<reference evidence="15" key="2">
    <citation type="submission" date="2025-08" db="UniProtKB">
        <authorList>
            <consortium name="Ensembl"/>
        </authorList>
    </citation>
    <scope>IDENTIFICATION</scope>
</reference>
<keyword evidence="11" id="KW-0325">Glycoprotein</keyword>
<organism evidence="15 16">
    <name type="scientific">Erpetoichthys calabaricus</name>
    <name type="common">Rope fish</name>
    <name type="synonym">Calamoichthys calabaricus</name>
    <dbReference type="NCBI Taxonomy" id="27687"/>
    <lineage>
        <taxon>Eukaryota</taxon>
        <taxon>Metazoa</taxon>
        <taxon>Chordata</taxon>
        <taxon>Craniata</taxon>
        <taxon>Vertebrata</taxon>
        <taxon>Euteleostomi</taxon>
        <taxon>Actinopterygii</taxon>
        <taxon>Polypteriformes</taxon>
        <taxon>Polypteridae</taxon>
        <taxon>Erpetoichthys</taxon>
    </lineage>
</organism>
<feature type="transmembrane region" description="Helical" evidence="13">
    <location>
        <begin position="61"/>
        <end position="80"/>
    </location>
</feature>
<dbReference type="Pfam" id="PF13853">
    <property type="entry name" value="7tm_4"/>
    <property type="match status" value="1"/>
</dbReference>
<reference evidence="15" key="1">
    <citation type="submission" date="2021-06" db="EMBL/GenBank/DDBJ databases">
        <authorList>
            <consortium name="Wellcome Sanger Institute Data Sharing"/>
        </authorList>
    </citation>
    <scope>NUCLEOTIDE SEQUENCE [LARGE SCALE GENOMIC DNA]</scope>
</reference>
<evidence type="ECO:0000256" key="6">
    <source>
        <dbReference type="ARBA" id="ARBA00022989"/>
    </source>
</evidence>
<keyword evidence="16" id="KW-1185">Reference proteome</keyword>
<dbReference type="InterPro" id="IPR000725">
    <property type="entry name" value="Olfact_rcpt"/>
</dbReference>
<keyword evidence="6 13" id="KW-1133">Transmembrane helix</keyword>
<feature type="transmembrane region" description="Helical" evidence="13">
    <location>
        <begin position="242"/>
        <end position="264"/>
    </location>
</feature>
<dbReference type="PANTHER" id="PTHR26450">
    <property type="entry name" value="OLFACTORY RECEPTOR 56B1-RELATED"/>
    <property type="match status" value="1"/>
</dbReference>
<dbReference type="PANTHER" id="PTHR26450:SF391">
    <property type="entry name" value="ODORANT RECEPTOR-RELATED"/>
    <property type="match status" value="1"/>
</dbReference>
<dbReference type="InterPro" id="IPR017452">
    <property type="entry name" value="GPCR_Rhodpsn_7TM"/>
</dbReference>
<evidence type="ECO:0000256" key="1">
    <source>
        <dbReference type="ARBA" id="ARBA00004651"/>
    </source>
</evidence>
<feature type="transmembrane region" description="Helical" evidence="13">
    <location>
        <begin position="28"/>
        <end position="49"/>
    </location>
</feature>
<dbReference type="Gene3D" id="1.20.1070.10">
    <property type="entry name" value="Rhodopsin 7-helix transmembrane proteins"/>
    <property type="match status" value="1"/>
</dbReference>
<keyword evidence="12" id="KW-0807">Transducer</keyword>
<evidence type="ECO:0000256" key="13">
    <source>
        <dbReference type="SAM" id="Phobius"/>
    </source>
</evidence>
<evidence type="ECO:0000256" key="12">
    <source>
        <dbReference type="ARBA" id="ARBA00023224"/>
    </source>
</evidence>
<evidence type="ECO:0000256" key="8">
    <source>
        <dbReference type="ARBA" id="ARBA00023136"/>
    </source>
</evidence>
<keyword evidence="4 13" id="KW-0812">Transmembrane</keyword>
<dbReference type="PROSITE" id="PS50262">
    <property type="entry name" value="G_PROTEIN_RECEP_F1_2"/>
    <property type="match status" value="1"/>
</dbReference>
<feature type="domain" description="G-protein coupled receptors family 1 profile" evidence="14">
    <location>
        <begin position="43"/>
        <end position="294"/>
    </location>
</feature>
<comment type="subcellular location">
    <subcellularLocation>
        <location evidence="1">Cell membrane</location>
        <topology evidence="1">Multi-pass membrane protein</topology>
    </subcellularLocation>
</comment>
<dbReference type="PRINTS" id="PR00237">
    <property type="entry name" value="GPCRRHODOPSN"/>
</dbReference>
<evidence type="ECO:0000313" key="15">
    <source>
        <dbReference type="Ensembl" id="ENSECRP00000007718.1"/>
    </source>
</evidence>
<keyword evidence="3" id="KW-0716">Sensory transduction</keyword>
<dbReference type="AlphaFoldDB" id="A0A8C4RV40"/>
<evidence type="ECO:0000256" key="2">
    <source>
        <dbReference type="ARBA" id="ARBA00022475"/>
    </source>
</evidence>
<keyword evidence="9" id="KW-1015">Disulfide bond</keyword>
<keyword evidence="8 13" id="KW-0472">Membrane</keyword>
<feature type="transmembrane region" description="Helical" evidence="13">
    <location>
        <begin position="143"/>
        <end position="168"/>
    </location>
</feature>
<evidence type="ECO:0000256" key="9">
    <source>
        <dbReference type="ARBA" id="ARBA00023157"/>
    </source>
</evidence>
<name>A0A8C4RV40_ERPCA</name>
<keyword evidence="5" id="KW-0552">Olfaction</keyword>
<dbReference type="Ensembl" id="ENSECRT00000007841.1">
    <property type="protein sequence ID" value="ENSECRP00000007718.1"/>
    <property type="gene ID" value="ENSECRG00000005149.1"/>
</dbReference>
<dbReference type="GeneTree" id="ENSGT01150000286905"/>
<proteinExistence type="predicted"/>
<evidence type="ECO:0000313" key="16">
    <source>
        <dbReference type="Proteomes" id="UP000694620"/>
    </source>
</evidence>
<keyword evidence="2" id="KW-1003">Cell membrane</keyword>
<evidence type="ECO:0000256" key="10">
    <source>
        <dbReference type="ARBA" id="ARBA00023170"/>
    </source>
</evidence>
<reference evidence="15" key="3">
    <citation type="submission" date="2025-09" db="UniProtKB">
        <authorList>
            <consortium name="Ensembl"/>
        </authorList>
    </citation>
    <scope>IDENTIFICATION</scope>
</reference>
<feature type="transmembrane region" description="Helical" evidence="13">
    <location>
        <begin position="276"/>
        <end position="296"/>
    </location>
</feature>
<evidence type="ECO:0000256" key="3">
    <source>
        <dbReference type="ARBA" id="ARBA00022606"/>
    </source>
</evidence>
<dbReference type="Proteomes" id="UP000694620">
    <property type="component" value="Chromosome 4"/>
</dbReference>
<dbReference type="PRINTS" id="PR00245">
    <property type="entry name" value="OLFACTORYR"/>
</dbReference>
<keyword evidence="7" id="KW-0297">G-protein coupled receptor</keyword>
<evidence type="ECO:0000256" key="4">
    <source>
        <dbReference type="ARBA" id="ARBA00022692"/>
    </source>
</evidence>
<dbReference type="InterPro" id="IPR050402">
    <property type="entry name" value="OR51/52/56-like"/>
</dbReference>
<evidence type="ECO:0000256" key="7">
    <source>
        <dbReference type="ARBA" id="ARBA00023040"/>
    </source>
</evidence>
<feature type="transmembrane region" description="Helical" evidence="13">
    <location>
        <begin position="100"/>
        <end position="122"/>
    </location>
</feature>
<dbReference type="GO" id="GO:0004930">
    <property type="term" value="F:G protein-coupled receptor activity"/>
    <property type="evidence" value="ECO:0007669"/>
    <property type="project" value="UniProtKB-KW"/>
</dbReference>
<accession>A0A8C4RV40</accession>
<dbReference type="GO" id="GO:0005886">
    <property type="term" value="C:plasma membrane"/>
    <property type="evidence" value="ECO:0007669"/>
    <property type="project" value="UniProtKB-SubCell"/>
</dbReference>
<keyword evidence="10" id="KW-0675">Receptor</keyword>
<protein>
    <submittedName>
        <fullName evidence="15">Olfactory receptor 52K1-like</fullName>
    </submittedName>
</protein>
<evidence type="ECO:0000256" key="11">
    <source>
        <dbReference type="ARBA" id="ARBA00023180"/>
    </source>
</evidence>
<feature type="transmembrane region" description="Helical" evidence="13">
    <location>
        <begin position="199"/>
        <end position="221"/>
    </location>
</feature>
<dbReference type="FunFam" id="1.20.1070.10:FF:000024">
    <property type="entry name" value="Olfactory receptor"/>
    <property type="match status" value="1"/>
</dbReference>
<evidence type="ECO:0000259" key="14">
    <source>
        <dbReference type="PROSITE" id="PS50262"/>
    </source>
</evidence>
<dbReference type="InterPro" id="IPR000276">
    <property type="entry name" value="GPCR_Rhodpsn"/>
</dbReference>
<dbReference type="GO" id="GO:0004984">
    <property type="term" value="F:olfactory receptor activity"/>
    <property type="evidence" value="ECO:0007669"/>
    <property type="project" value="InterPro"/>
</dbReference>